<sequence length="146" mass="17060">MSVASLTRTRMDALNLPQLLQRAPQALVTLVRHYWYWIIYIILLRKLYRITFSGVRKSLRSTPTTTTGTQRRDNGGPTLHVNFRDEEGTPTSSPAPATNEVIVRDDVIIVNRDNRYLEVYEKRTVERVDNVDEQVESLLREFSRRR</sequence>
<evidence type="ECO:0000256" key="1">
    <source>
        <dbReference type="SAM" id="MobiDB-lite"/>
    </source>
</evidence>
<keyword evidence="3" id="KW-1185">Reference proteome</keyword>
<dbReference type="Proteomes" id="UP000015354">
    <property type="component" value="Unassembled WGS sequence"/>
</dbReference>
<dbReference type="EMBL" id="ATMH01003864">
    <property type="protein sequence ID" value="EPY30839.1"/>
    <property type="molecule type" value="Genomic_DNA"/>
</dbReference>
<dbReference type="AlphaFoldDB" id="S9UPX4"/>
<reference evidence="2 3" key="1">
    <citation type="journal article" date="2013" name="PLoS ONE">
        <title>Predicting the Proteins of Angomonas deanei, Strigomonas culicis and Their Respective Endosymbionts Reveals New Aspects of the Trypanosomatidae Family.</title>
        <authorList>
            <person name="Motta M.C."/>
            <person name="Martins A.C."/>
            <person name="de Souza S.S."/>
            <person name="Catta-Preta C.M."/>
            <person name="Silva R."/>
            <person name="Klein C.C."/>
            <person name="de Almeida L.G."/>
            <person name="de Lima Cunha O."/>
            <person name="Ciapina L.P."/>
            <person name="Brocchi M."/>
            <person name="Colabardini A.C."/>
            <person name="de Araujo Lima B."/>
            <person name="Machado C.R."/>
            <person name="de Almeida Soares C.M."/>
            <person name="Probst C.M."/>
            <person name="de Menezes C.B."/>
            <person name="Thompson C.E."/>
            <person name="Bartholomeu D.C."/>
            <person name="Gradia D.F."/>
            <person name="Pavoni D.P."/>
            <person name="Grisard E.C."/>
            <person name="Fantinatti-Garboggini F."/>
            <person name="Marchini F.K."/>
            <person name="Rodrigues-Luiz G.F."/>
            <person name="Wagner G."/>
            <person name="Goldman G.H."/>
            <person name="Fietto J.L."/>
            <person name="Elias M.C."/>
            <person name="Goldman M.H."/>
            <person name="Sagot M.F."/>
            <person name="Pereira M."/>
            <person name="Stoco P.H."/>
            <person name="de Mendonca-Neto R.P."/>
            <person name="Teixeira S.M."/>
            <person name="Maciel T.E."/>
            <person name="de Oliveira Mendes T.A."/>
            <person name="Urmenyi T.P."/>
            <person name="de Souza W."/>
            <person name="Schenkman S."/>
            <person name="de Vasconcelos A.T."/>
        </authorList>
    </citation>
    <scope>NUCLEOTIDE SEQUENCE [LARGE SCALE GENOMIC DNA]</scope>
</reference>
<dbReference type="OrthoDB" id="271002at2759"/>
<comment type="caution">
    <text evidence="2">The sequence shown here is derived from an EMBL/GenBank/DDBJ whole genome shotgun (WGS) entry which is preliminary data.</text>
</comment>
<feature type="region of interest" description="Disordered" evidence="1">
    <location>
        <begin position="59"/>
        <end position="97"/>
    </location>
</feature>
<name>S9UPX4_9TRYP</name>
<accession>S9UPX4</accession>
<organism evidence="2 3">
    <name type="scientific">Strigomonas culicis</name>
    <dbReference type="NCBI Taxonomy" id="28005"/>
    <lineage>
        <taxon>Eukaryota</taxon>
        <taxon>Discoba</taxon>
        <taxon>Euglenozoa</taxon>
        <taxon>Kinetoplastea</taxon>
        <taxon>Metakinetoplastina</taxon>
        <taxon>Trypanosomatida</taxon>
        <taxon>Trypanosomatidae</taxon>
        <taxon>Strigomonadinae</taxon>
        <taxon>Strigomonas</taxon>
    </lineage>
</organism>
<evidence type="ECO:0000313" key="2">
    <source>
        <dbReference type="EMBL" id="EPY30839.1"/>
    </source>
</evidence>
<protein>
    <submittedName>
        <fullName evidence="2">Uncharacterized protein</fullName>
    </submittedName>
</protein>
<gene>
    <name evidence="2" type="ORF">STCU_03864</name>
</gene>
<proteinExistence type="predicted"/>
<evidence type="ECO:0000313" key="3">
    <source>
        <dbReference type="Proteomes" id="UP000015354"/>
    </source>
</evidence>